<evidence type="ECO:0000313" key="3">
    <source>
        <dbReference type="Proteomes" id="UP000184130"/>
    </source>
</evidence>
<keyword evidence="1" id="KW-0732">Signal</keyword>
<evidence type="ECO:0000256" key="1">
    <source>
        <dbReference type="SAM" id="SignalP"/>
    </source>
</evidence>
<evidence type="ECO:0000313" key="2">
    <source>
        <dbReference type="EMBL" id="SHK67586.1"/>
    </source>
</evidence>
<dbReference type="PROSITE" id="PS51257">
    <property type="entry name" value="PROKAR_LIPOPROTEIN"/>
    <property type="match status" value="1"/>
</dbReference>
<dbReference type="RefSeq" id="WP_073207441.1">
    <property type="nucleotide sequence ID" value="NZ_FRBD01000009.1"/>
</dbReference>
<gene>
    <name evidence="2" type="ORF">SAMN05216463_10918</name>
</gene>
<protein>
    <recommendedName>
        <fullName evidence="4">Lipoprotein</fullName>
    </recommendedName>
</protein>
<accession>A0A1M6UEI2</accession>
<dbReference type="AlphaFoldDB" id="A0A1M6UEI2"/>
<dbReference type="OrthoDB" id="1062282at2"/>
<evidence type="ECO:0008006" key="4">
    <source>
        <dbReference type="Google" id="ProtNLM"/>
    </source>
</evidence>
<name>A0A1M6UEI2_XYLRU</name>
<feature type="chain" id="PRO_5013382538" description="Lipoprotein" evidence="1">
    <location>
        <begin position="21"/>
        <end position="453"/>
    </location>
</feature>
<dbReference type="Proteomes" id="UP000184130">
    <property type="component" value="Unassembled WGS sequence"/>
</dbReference>
<sequence length="453" mass="49344">MINKNISKYIALFFVGCSLAATTACSSDENPFFTASEFDAPRILNTDIPEGKNGEPATLANIERTTNFTYEAIVTPADYTTVTWFIDDEQVAEGLKIDVPVIAGDHVLKIVATTTQGLSTSRTCMLVVRPAEGDPAFASDAKSRWLTIGTTKTVDIANVTSVSKVFIGKQEASNVSFADGKVTFDVPAMAEGQYMVSIEADGMRYGCGLFTVSNDTYVDPGVKETVLWEGDVDINWGASNATVTADDLADVPVGATIRLVYEMADMPEGYHAMRITTPWWGDNPEDQVVAQFDLTDDTPKPYEFIYTEAIKALVDERGGMLIVGYGYKLTKVVAVEEVAPAENVIWEGGVDINWGASNVSVSADDLAAVPVGATIHVYYELVDMPEGYHSMRITTPWWGDNPEDQVVAQFDLTSDTPNPYDFTYTEANKAIVDERGGMLIVGYGYTLKKITIE</sequence>
<feature type="signal peptide" evidence="1">
    <location>
        <begin position="1"/>
        <end position="20"/>
    </location>
</feature>
<organism evidence="2 3">
    <name type="scientific">Xylanibacter ruminicola</name>
    <name type="common">Prevotella ruminicola</name>
    <dbReference type="NCBI Taxonomy" id="839"/>
    <lineage>
        <taxon>Bacteria</taxon>
        <taxon>Pseudomonadati</taxon>
        <taxon>Bacteroidota</taxon>
        <taxon>Bacteroidia</taxon>
        <taxon>Bacteroidales</taxon>
        <taxon>Prevotellaceae</taxon>
        <taxon>Xylanibacter</taxon>
    </lineage>
</organism>
<proteinExistence type="predicted"/>
<reference evidence="2 3" key="1">
    <citation type="submission" date="2016-11" db="EMBL/GenBank/DDBJ databases">
        <authorList>
            <person name="Jaros S."/>
            <person name="Januszkiewicz K."/>
            <person name="Wedrychowicz H."/>
        </authorList>
    </citation>
    <scope>NUCLEOTIDE SEQUENCE [LARGE SCALE GENOMIC DNA]</scope>
    <source>
        <strain evidence="2 3">KHT3</strain>
    </source>
</reference>
<dbReference type="EMBL" id="FRBD01000009">
    <property type="protein sequence ID" value="SHK67586.1"/>
    <property type="molecule type" value="Genomic_DNA"/>
</dbReference>